<evidence type="ECO:0000313" key="2">
    <source>
        <dbReference type="Proteomes" id="UP000481858"/>
    </source>
</evidence>
<comment type="caution">
    <text evidence="1">The sequence shown here is derived from an EMBL/GenBank/DDBJ whole genome shotgun (WGS) entry which is preliminary data.</text>
</comment>
<organism evidence="1 2">
    <name type="scientific">Xylaria multiplex</name>
    <dbReference type="NCBI Taxonomy" id="323545"/>
    <lineage>
        <taxon>Eukaryota</taxon>
        <taxon>Fungi</taxon>
        <taxon>Dikarya</taxon>
        <taxon>Ascomycota</taxon>
        <taxon>Pezizomycotina</taxon>
        <taxon>Sordariomycetes</taxon>
        <taxon>Xylariomycetidae</taxon>
        <taxon>Xylariales</taxon>
        <taxon>Xylariaceae</taxon>
        <taxon>Xylaria</taxon>
    </lineage>
</organism>
<dbReference type="EMBL" id="WUBL01000156">
    <property type="protein sequence ID" value="KAF2964316.1"/>
    <property type="molecule type" value="Genomic_DNA"/>
</dbReference>
<dbReference type="InParanoid" id="A0A7C8MZ20"/>
<reference evidence="1 2" key="1">
    <citation type="submission" date="2019-12" db="EMBL/GenBank/DDBJ databases">
        <title>Draft genome sequence of the ascomycete Xylaria multiplex DSM 110363.</title>
        <authorList>
            <person name="Buettner E."/>
            <person name="Kellner H."/>
        </authorList>
    </citation>
    <scope>NUCLEOTIDE SEQUENCE [LARGE SCALE GENOMIC DNA]</scope>
    <source>
        <strain evidence="1 2">DSM 110363</strain>
    </source>
</reference>
<name>A0A7C8MZ20_9PEZI</name>
<protein>
    <submittedName>
        <fullName evidence="1">Uncharacterized protein</fullName>
    </submittedName>
</protein>
<sequence length="344" mass="39485">MEAVENTGEPVPSPTAATVFHFYSRLPPELKLKVWTAFYEDPLPGAHRFRLSILSSNYTRLAVRPDDDQKRDASAWRERRAIARVDKYAFDALLKLKRSATILYKDIAHNHPIRVWENGMTAMVNGKTDLLTFRCYYGYTKASVAWLSVRAHSELFANITQIAVDENNLGGGNGKNRPFECLCLARHAATRKFCLRTLCEFIRFFKDLKVFYRAFSLDDLGLANSLDLSTIPPQKLPRLYTAKGGAKQVRLDVFRRLQEIAQEKGLKQFHDRRGTYCEVQYKDALHFFGPKIGKQTEEISKTWTAVRANRDWANIEFKALVWANLQGVTVSGEEQPLRTAKPWY</sequence>
<dbReference type="Proteomes" id="UP000481858">
    <property type="component" value="Unassembled WGS sequence"/>
</dbReference>
<accession>A0A7C8MZ20</accession>
<evidence type="ECO:0000313" key="1">
    <source>
        <dbReference type="EMBL" id="KAF2964316.1"/>
    </source>
</evidence>
<keyword evidence="2" id="KW-1185">Reference proteome</keyword>
<proteinExistence type="predicted"/>
<dbReference type="AlphaFoldDB" id="A0A7C8MZ20"/>
<dbReference type="OrthoDB" id="4759809at2759"/>
<gene>
    <name evidence="1" type="ORF">GQX73_g9261</name>
</gene>